<evidence type="ECO:0000313" key="2">
    <source>
        <dbReference type="EMBL" id="PKC01571.1"/>
    </source>
</evidence>
<dbReference type="AlphaFoldDB" id="A0A2N0P414"/>
<comment type="caution">
    <text evidence="2">The sequence shown here is derived from an EMBL/GenBank/DDBJ whole genome shotgun (WGS) entry which is preliminary data.</text>
</comment>
<protein>
    <submittedName>
        <fullName evidence="2">Uncharacterized protein</fullName>
    </submittedName>
</protein>
<dbReference type="VEuPathDB" id="FungiDB:RhiirFUN_022608"/>
<dbReference type="PANTHER" id="PTHR33129:SF1">
    <property type="entry name" value="ATP-BINDING PROTEIN"/>
    <property type="match status" value="1"/>
</dbReference>
<name>A0A2N0P414_9GLOM</name>
<proteinExistence type="predicted"/>
<accession>A0A2N0P414</accession>
<reference evidence="2 3" key="1">
    <citation type="submission" date="2016-04" db="EMBL/GenBank/DDBJ databases">
        <title>Genome analyses suggest a sexual origin of heterokaryosis in a supposedly ancient asexual fungus.</title>
        <authorList>
            <person name="Ropars J."/>
            <person name="Sedzielewska K."/>
            <person name="Noel J."/>
            <person name="Charron P."/>
            <person name="Farinelli L."/>
            <person name="Marton T."/>
            <person name="Kruger M."/>
            <person name="Pelin A."/>
            <person name="Brachmann A."/>
            <person name="Corradi N."/>
        </authorList>
    </citation>
    <scope>NUCLEOTIDE SEQUENCE [LARGE SCALE GENOMIC DNA]</scope>
    <source>
        <strain evidence="2 3">A5</strain>
    </source>
</reference>
<dbReference type="EMBL" id="LLXJ01001572">
    <property type="protein sequence ID" value="PKC01571.1"/>
    <property type="molecule type" value="Genomic_DNA"/>
</dbReference>
<sequence length="204" mass="24324">MGQSAESVTYDLFWRYPGSYIDILTAQKVDEQQIKKLMQKNNSLKKELAQLKKIAITDNKPYSFYICDYYDYLLDIALNHDVRNLHITGNPGIRKPFFGYYLLYILIQNNKTVIYEDYNMKNCVILFSQKKVSYLNSILDNKEIQSYLYKQRNLRVLELYKKWGGIPYYILESANNSDILNELEKAIELYNDYARNHNRFNEKN</sequence>
<dbReference type="Proteomes" id="UP000232722">
    <property type="component" value="Unassembled WGS sequence"/>
</dbReference>
<reference evidence="2 3" key="2">
    <citation type="submission" date="2017-09" db="EMBL/GenBank/DDBJ databases">
        <title>Extensive intraspecific genome diversity in a model arbuscular mycorrhizal fungus.</title>
        <authorList>
            <person name="Chen E.C."/>
            <person name="Morin E."/>
            <person name="Beaudet D."/>
            <person name="Noel J."/>
            <person name="Ndikumana S."/>
            <person name="Charron P."/>
            <person name="St-Onge C."/>
            <person name="Giorgi J."/>
            <person name="Grigoriev I.V."/>
            <person name="Roux C."/>
            <person name="Martin F.M."/>
            <person name="Corradi N."/>
        </authorList>
    </citation>
    <scope>NUCLEOTIDE SEQUENCE [LARGE SCALE GENOMIC DNA]</scope>
    <source>
        <strain evidence="2 3">A5</strain>
    </source>
</reference>
<feature type="coiled-coil region" evidence="1">
    <location>
        <begin position="27"/>
        <end position="54"/>
    </location>
</feature>
<keyword evidence="1" id="KW-0175">Coiled coil</keyword>
<evidence type="ECO:0000256" key="1">
    <source>
        <dbReference type="SAM" id="Coils"/>
    </source>
</evidence>
<dbReference type="VEuPathDB" id="FungiDB:RhiirA1_466108"/>
<gene>
    <name evidence="2" type="ORF">RhiirA5_426497</name>
</gene>
<dbReference type="PANTHER" id="PTHR33129">
    <property type="entry name" value="PROTEIN KINASE DOMAIN-CONTAINING PROTEIN-RELATED"/>
    <property type="match status" value="1"/>
</dbReference>
<evidence type="ECO:0000313" key="3">
    <source>
        <dbReference type="Proteomes" id="UP000232722"/>
    </source>
</evidence>
<organism evidence="2 3">
    <name type="scientific">Rhizophagus irregularis</name>
    <dbReference type="NCBI Taxonomy" id="588596"/>
    <lineage>
        <taxon>Eukaryota</taxon>
        <taxon>Fungi</taxon>
        <taxon>Fungi incertae sedis</taxon>
        <taxon>Mucoromycota</taxon>
        <taxon>Glomeromycotina</taxon>
        <taxon>Glomeromycetes</taxon>
        <taxon>Glomerales</taxon>
        <taxon>Glomeraceae</taxon>
        <taxon>Rhizophagus</taxon>
    </lineage>
</organism>
<dbReference type="InterPro" id="IPR052980">
    <property type="entry name" value="Crinkler_effector"/>
</dbReference>